<dbReference type="Pfam" id="PF00294">
    <property type="entry name" value="PfkB"/>
    <property type="match status" value="1"/>
</dbReference>
<evidence type="ECO:0000256" key="5">
    <source>
        <dbReference type="ARBA" id="ARBA00022840"/>
    </source>
</evidence>
<dbReference type="AlphaFoldDB" id="A0AAN2BLQ4"/>
<dbReference type="InterPro" id="IPR029056">
    <property type="entry name" value="Ribokinase-like"/>
</dbReference>
<feature type="domain" description="Carbohydrate kinase PfkB" evidence="6">
    <location>
        <begin position="18"/>
        <end position="273"/>
    </location>
</feature>
<comment type="similarity">
    <text evidence="1">Belongs to the carbohydrate kinase PfkB family.</text>
</comment>
<proteinExistence type="inferred from homology"/>
<evidence type="ECO:0000313" key="7">
    <source>
        <dbReference type="EMBL" id="BCD99378.1"/>
    </source>
</evidence>
<dbReference type="EC" id="2.7.1.4" evidence="7"/>
<dbReference type="Proteomes" id="UP001320119">
    <property type="component" value="Chromosome"/>
</dbReference>
<name>A0AAN2BLQ4_9GAMM</name>
<keyword evidence="8" id="KW-1185">Reference proteome</keyword>
<evidence type="ECO:0000256" key="4">
    <source>
        <dbReference type="ARBA" id="ARBA00022777"/>
    </source>
</evidence>
<dbReference type="EMBL" id="AP023086">
    <property type="protein sequence ID" value="BCD99378.1"/>
    <property type="molecule type" value="Genomic_DNA"/>
</dbReference>
<sequence>MTATVFGEVLFDIFSDAHAVAGGAPFNVAWHLNAFDVDVNFVSRVGDDDKGKQLLNMMDKAELATTNVQIDNTRPTGYVNVDLQNGEPTYTIGENVAYDAIEAPALKNTCNVLYHGTLALRSQASAQALESLRASAELVFMDVNLREPYWDKDTTLKLAQKADWLKINADEFRILADADYSEEAAYNLLTSLKLQGLLVTLGDKGACVYAAEQSQCSKVVPKVQDNVIDTVGAGDAFSAVFIMGLLNNWPMQAILARAQAFASHIVTITGATSTDAEFYTPFKQAWQMEPLTCEQE</sequence>
<dbReference type="InterPro" id="IPR011611">
    <property type="entry name" value="PfkB_dom"/>
</dbReference>
<dbReference type="GO" id="GO:0008865">
    <property type="term" value="F:fructokinase activity"/>
    <property type="evidence" value="ECO:0007669"/>
    <property type="project" value="UniProtKB-EC"/>
</dbReference>
<dbReference type="GO" id="GO:0005524">
    <property type="term" value="F:ATP binding"/>
    <property type="evidence" value="ECO:0007669"/>
    <property type="project" value="UniProtKB-KW"/>
</dbReference>
<protein>
    <submittedName>
        <fullName evidence="7">Fructokinase</fullName>
        <ecNumber evidence="7">2.7.1.4</ecNumber>
    </submittedName>
</protein>
<evidence type="ECO:0000256" key="1">
    <source>
        <dbReference type="ARBA" id="ARBA00010688"/>
    </source>
</evidence>
<keyword evidence="2 7" id="KW-0808">Transferase</keyword>
<dbReference type="SUPFAM" id="SSF53613">
    <property type="entry name" value="Ribokinase-like"/>
    <property type="match status" value="1"/>
</dbReference>
<gene>
    <name evidence="7" type="ORF">MARGE09_P3580</name>
</gene>
<dbReference type="PANTHER" id="PTHR43085:SF1">
    <property type="entry name" value="PSEUDOURIDINE KINASE-RELATED"/>
    <property type="match status" value="1"/>
</dbReference>
<dbReference type="RefSeq" id="WP_236984613.1">
    <property type="nucleotide sequence ID" value="NZ_AP023086.1"/>
</dbReference>
<reference evidence="7 8" key="1">
    <citation type="journal article" date="2022" name="IScience">
        <title>An ultrasensitive nanofiber-based assay for enzymatic hydrolysis and deep-sea microbial degradation of cellulose.</title>
        <authorList>
            <person name="Tsudome M."/>
            <person name="Tachioka M."/>
            <person name="Miyazaki M."/>
            <person name="Uchimura K."/>
            <person name="Tsuda M."/>
            <person name="Takaki Y."/>
            <person name="Deguchi S."/>
        </authorList>
    </citation>
    <scope>NUCLEOTIDE SEQUENCE [LARGE SCALE GENOMIC DNA]</scope>
    <source>
        <strain evidence="7 8">GE09</strain>
    </source>
</reference>
<evidence type="ECO:0000313" key="8">
    <source>
        <dbReference type="Proteomes" id="UP001320119"/>
    </source>
</evidence>
<dbReference type="Gene3D" id="3.40.1190.20">
    <property type="match status" value="1"/>
</dbReference>
<dbReference type="CDD" id="cd01167">
    <property type="entry name" value="bac_FRK"/>
    <property type="match status" value="1"/>
</dbReference>
<dbReference type="KEGG" id="marq:MARGE09_P3580"/>
<dbReference type="PANTHER" id="PTHR43085">
    <property type="entry name" value="HEXOKINASE FAMILY MEMBER"/>
    <property type="match status" value="1"/>
</dbReference>
<accession>A0AAN2BLQ4</accession>
<dbReference type="InterPro" id="IPR050306">
    <property type="entry name" value="PfkB_Carbo_kinase"/>
</dbReference>
<evidence type="ECO:0000256" key="2">
    <source>
        <dbReference type="ARBA" id="ARBA00022679"/>
    </source>
</evidence>
<keyword evidence="3" id="KW-0547">Nucleotide-binding</keyword>
<keyword evidence="5" id="KW-0067">ATP-binding</keyword>
<evidence type="ECO:0000256" key="3">
    <source>
        <dbReference type="ARBA" id="ARBA00022741"/>
    </source>
</evidence>
<evidence type="ECO:0000259" key="6">
    <source>
        <dbReference type="Pfam" id="PF00294"/>
    </source>
</evidence>
<keyword evidence="4" id="KW-0418">Kinase</keyword>
<organism evidence="7 8">
    <name type="scientific">Marinagarivorans cellulosilyticus</name>
    <dbReference type="NCBI Taxonomy" id="2721545"/>
    <lineage>
        <taxon>Bacteria</taxon>
        <taxon>Pseudomonadati</taxon>
        <taxon>Pseudomonadota</taxon>
        <taxon>Gammaproteobacteria</taxon>
        <taxon>Cellvibrionales</taxon>
        <taxon>Cellvibrionaceae</taxon>
        <taxon>Marinagarivorans</taxon>
    </lineage>
</organism>